<dbReference type="Proteomes" id="UP000182373">
    <property type="component" value="Chromosome"/>
</dbReference>
<dbReference type="SUPFAM" id="SSF53756">
    <property type="entry name" value="UDP-Glycosyltransferase/glycogen phosphorylase"/>
    <property type="match status" value="1"/>
</dbReference>
<dbReference type="InterPro" id="IPR011990">
    <property type="entry name" value="TPR-like_helical_dom_sf"/>
</dbReference>
<dbReference type="SMART" id="SM00028">
    <property type="entry name" value="TPR"/>
    <property type="match status" value="3"/>
</dbReference>
<dbReference type="InterPro" id="IPR019734">
    <property type="entry name" value="TPR_rpt"/>
</dbReference>
<protein>
    <submittedName>
        <fullName evidence="1">Tetratricopeptide repeat family protein</fullName>
    </submittedName>
</protein>
<organism evidence="1 2">
    <name type="scientific">Granulibacter bethesdensis</name>
    <dbReference type="NCBI Taxonomy" id="364410"/>
    <lineage>
        <taxon>Bacteria</taxon>
        <taxon>Pseudomonadati</taxon>
        <taxon>Pseudomonadota</taxon>
        <taxon>Alphaproteobacteria</taxon>
        <taxon>Acetobacterales</taxon>
        <taxon>Acetobacteraceae</taxon>
        <taxon>Granulibacter</taxon>
    </lineage>
</organism>
<dbReference type="InterPro" id="IPR037919">
    <property type="entry name" value="OGT"/>
</dbReference>
<dbReference type="PANTHER" id="PTHR44366">
    <property type="entry name" value="UDP-N-ACETYLGLUCOSAMINE--PEPTIDE N-ACETYLGLUCOSAMINYLTRANSFERASE 110 KDA SUBUNIT"/>
    <property type="match status" value="1"/>
</dbReference>
<evidence type="ECO:0000313" key="1">
    <source>
        <dbReference type="EMBL" id="APH55476.1"/>
    </source>
</evidence>
<sequence>MKMPMSDLSIAPDQVSLGVGEIFEAAIRHDEAGRIDRAESLLQTILKQHPHHADALHLMAVISYKKGNMQQALAYAEQSILCGVNTPLYIRNICEFYRLCGKLDEALVTARRAVELNPGDGEALHNLAIVEMDAGLNAEAQKSFRAALSIVPDMAGAHFGLSEALLQNGEFREGWEEYEWRFRIPDAAPPIPYTDKPQWDGSRFEEDETLLLVADQGFGDAIQFGRLIPRVLERCSKVSVGCSPELKPLLQMICPEARCFVNWNDIGDYKAWLPITGLPRIFDITLDNIPNRVPYLYVDEEKKAAWSAKLDKILPSRFKRIGIVWAGRPTHKNDWKRSVQLKEFEALANCPDVAFVILQKGPSQSQVGEFYGVAPVVHLSLEVKSFEDTMAIMAGLDLVISIDTSVAHLAGAIGVPLWLILPHVAEWRWLIGRDTSPWYPTARLFRQSDSGDWKNVFEQMRLELGSLKRKT</sequence>
<accession>A0AAC9P9D2</accession>
<dbReference type="Pfam" id="PF13432">
    <property type="entry name" value="TPR_16"/>
    <property type="match status" value="1"/>
</dbReference>
<dbReference type="AlphaFoldDB" id="A0AAC9P9D2"/>
<gene>
    <name evidence="1" type="ORF">GbCGDNIH9_2153</name>
</gene>
<dbReference type="GO" id="GO:0006493">
    <property type="term" value="P:protein O-linked glycosylation"/>
    <property type="evidence" value="ECO:0007669"/>
    <property type="project" value="InterPro"/>
</dbReference>
<dbReference type="Gene3D" id="1.25.40.10">
    <property type="entry name" value="Tetratricopeptide repeat domain"/>
    <property type="match status" value="1"/>
</dbReference>
<dbReference type="PANTHER" id="PTHR44366:SF1">
    <property type="entry name" value="UDP-N-ACETYLGLUCOSAMINE--PEPTIDE N-ACETYLGLUCOSAMINYLTRANSFERASE 110 KDA SUBUNIT"/>
    <property type="match status" value="1"/>
</dbReference>
<dbReference type="EMBL" id="CP018191">
    <property type="protein sequence ID" value="APH55476.1"/>
    <property type="molecule type" value="Genomic_DNA"/>
</dbReference>
<dbReference type="GO" id="GO:0097363">
    <property type="term" value="F:protein O-acetylglucosaminyltransferase activity"/>
    <property type="evidence" value="ECO:0007669"/>
    <property type="project" value="TreeGrafter"/>
</dbReference>
<name>A0AAC9P9D2_9PROT</name>
<dbReference type="Gene3D" id="3.40.50.2000">
    <property type="entry name" value="Glycogen Phosphorylase B"/>
    <property type="match status" value="1"/>
</dbReference>
<evidence type="ECO:0000313" key="2">
    <source>
        <dbReference type="Proteomes" id="UP000182373"/>
    </source>
</evidence>
<dbReference type="SUPFAM" id="SSF48452">
    <property type="entry name" value="TPR-like"/>
    <property type="match status" value="1"/>
</dbReference>
<proteinExistence type="predicted"/>
<dbReference type="Pfam" id="PF14559">
    <property type="entry name" value="TPR_19"/>
    <property type="match status" value="1"/>
</dbReference>
<reference evidence="2" key="1">
    <citation type="submission" date="2016-11" db="EMBL/GenBank/DDBJ databases">
        <title>Comparative genomic and phenotypic analysis of Granulibacter bethesdensis clinical isolates from patients with chronic granulomatous disease.</title>
        <authorList>
            <person name="Zarember K.A."/>
            <person name="Porcella S.F."/>
            <person name="Chu J."/>
            <person name="Ding L."/>
            <person name="Dahlstrom E."/>
            <person name="Barbian K."/>
            <person name="Martens C."/>
            <person name="Sykora L."/>
            <person name="Kramer S."/>
            <person name="Pettinato A.M."/>
            <person name="Hong H."/>
            <person name="Wald G."/>
            <person name="Berg L.J."/>
            <person name="Rogge L.S."/>
            <person name="Greenberg D.E."/>
            <person name="Falcone E.L."/>
            <person name="Neves J.F."/>
            <person name="Simoes M.J."/>
            <person name="Casal M."/>
            <person name="Rodriguez-Lopez F.C."/>
            <person name="Zelazny A."/>
            <person name="Gallin J.I."/>
            <person name="Holland S.M."/>
        </authorList>
    </citation>
    <scope>NUCLEOTIDE SEQUENCE [LARGE SCALE GENOMIC DNA]</scope>
    <source>
        <strain evidence="2">NIH9.1</strain>
    </source>
</reference>